<dbReference type="Gene3D" id="3.40.190.80">
    <property type="match status" value="1"/>
</dbReference>
<dbReference type="AlphaFoldDB" id="A0A060LXT8"/>
<dbReference type="Pfam" id="PF00459">
    <property type="entry name" value="Inositol_P"/>
    <property type="match status" value="1"/>
</dbReference>
<sequence length="225" mass="25736">MPNRRSTIFAMVKEISGTNSPLLSSISMKNIQKEIYSFIHERMTTTYSGEIFCYSGQKIPSYNENPIWLISIHLYKMNQLTNNFCLSIAIIENNTLIQGCVYDNRLNNIYYAEKEKGAFLNGQPIYRDELMRLREAEIRMDSSFLRREQPLNPSYQRVRMAELPTALEICTVAEGNTDIFMAMNQTPNEFAAASLIAKEAGVEVMTLEGQELRWNKASSVWCGAV</sequence>
<protein>
    <submittedName>
        <fullName evidence="1">Inositol monophosphatase</fullName>
    </submittedName>
</protein>
<dbReference type="PATRIC" id="fig|1246626.3.peg.468"/>
<dbReference type="HOGENOM" id="CLU_1227912_0_0_9"/>
<evidence type="ECO:0000313" key="1">
    <source>
        <dbReference type="EMBL" id="AIC93088.1"/>
    </source>
</evidence>
<dbReference type="eggNOG" id="COG0483">
    <property type="taxonomic scope" value="Bacteria"/>
</dbReference>
<name>A0A060LXT8_9BACI</name>
<keyword evidence="2" id="KW-1185">Reference proteome</keyword>
<dbReference type="STRING" id="1246626.BleG1_0480"/>
<organism evidence="1 2">
    <name type="scientific">Shouchella lehensis G1</name>
    <dbReference type="NCBI Taxonomy" id="1246626"/>
    <lineage>
        <taxon>Bacteria</taxon>
        <taxon>Bacillati</taxon>
        <taxon>Bacillota</taxon>
        <taxon>Bacilli</taxon>
        <taxon>Bacillales</taxon>
        <taxon>Bacillaceae</taxon>
        <taxon>Shouchella</taxon>
    </lineage>
</organism>
<proteinExistence type="predicted"/>
<dbReference type="Proteomes" id="UP000027142">
    <property type="component" value="Chromosome"/>
</dbReference>
<dbReference type="PANTHER" id="PTHR20854">
    <property type="entry name" value="INOSITOL MONOPHOSPHATASE"/>
    <property type="match status" value="1"/>
</dbReference>
<gene>
    <name evidence="1" type="ORF">BleG1_0480</name>
</gene>
<dbReference type="GO" id="GO:0007165">
    <property type="term" value="P:signal transduction"/>
    <property type="evidence" value="ECO:0007669"/>
    <property type="project" value="TreeGrafter"/>
</dbReference>
<reference evidence="1 2" key="1">
    <citation type="journal article" date="2014" name="Gene">
        <title>A comparative genomic analysis of the alkalitolerant soil bacterium Bacillus lehensis G1.</title>
        <authorList>
            <person name="Noor Y.M."/>
            <person name="Samsulrizal N.H."/>
            <person name="Jema'on N.A."/>
            <person name="Low K.O."/>
            <person name="Ramli A.N."/>
            <person name="Alias N.I."/>
            <person name="Damis S.I."/>
            <person name="Fuzi S.F."/>
            <person name="Isa M.N."/>
            <person name="Murad A.M."/>
            <person name="Raih M.F."/>
            <person name="Bakar F.D."/>
            <person name="Najimudin N."/>
            <person name="Mahadi N.M."/>
            <person name="Illias R.M."/>
        </authorList>
    </citation>
    <scope>NUCLEOTIDE SEQUENCE [LARGE SCALE GENOMIC DNA]</scope>
    <source>
        <strain evidence="1 2">G1</strain>
    </source>
</reference>
<dbReference type="GO" id="GO:0006020">
    <property type="term" value="P:inositol metabolic process"/>
    <property type="evidence" value="ECO:0007669"/>
    <property type="project" value="TreeGrafter"/>
</dbReference>
<dbReference type="PANTHER" id="PTHR20854:SF4">
    <property type="entry name" value="INOSITOL-1-MONOPHOSPHATASE-RELATED"/>
    <property type="match status" value="1"/>
</dbReference>
<dbReference type="SUPFAM" id="SSF56655">
    <property type="entry name" value="Carbohydrate phosphatase"/>
    <property type="match status" value="1"/>
</dbReference>
<dbReference type="EMBL" id="CP003923">
    <property type="protein sequence ID" value="AIC93088.1"/>
    <property type="molecule type" value="Genomic_DNA"/>
</dbReference>
<dbReference type="Gene3D" id="3.30.540.10">
    <property type="entry name" value="Fructose-1,6-Bisphosphatase, subunit A, domain 1"/>
    <property type="match status" value="1"/>
</dbReference>
<dbReference type="GO" id="GO:0008934">
    <property type="term" value="F:inositol monophosphate 1-phosphatase activity"/>
    <property type="evidence" value="ECO:0007669"/>
    <property type="project" value="TreeGrafter"/>
</dbReference>
<dbReference type="RefSeq" id="WP_038476739.1">
    <property type="nucleotide sequence ID" value="NZ_CP003923.1"/>
</dbReference>
<evidence type="ECO:0000313" key="2">
    <source>
        <dbReference type="Proteomes" id="UP000027142"/>
    </source>
</evidence>
<dbReference type="KEGG" id="ble:BleG1_0480"/>
<dbReference type="InterPro" id="IPR000760">
    <property type="entry name" value="Inositol_monophosphatase-like"/>
</dbReference>
<accession>A0A060LXT8</accession>
<dbReference type="OrthoDB" id="2871088at2"/>